<protein>
    <submittedName>
        <fullName evidence="2">Uncharacterized protein</fullName>
    </submittedName>
</protein>
<name>V9QG76_9ACTN</name>
<dbReference type="EMBL" id="KF652072">
    <property type="protein sequence ID" value="AHC28162.1"/>
    <property type="molecule type" value="Genomic_DNA"/>
</dbReference>
<dbReference type="RefSeq" id="WP_024067083.1">
    <property type="nucleotide sequence ID" value="NC_023068.1"/>
</dbReference>
<gene>
    <name evidence="2" type="ORF">pFP12.19c</name>
</gene>
<reference evidence="2" key="1">
    <citation type="submission" date="2013-09" db="EMBL/GenBank/DDBJ databases">
        <title>Complete nucleotide sequence of Streptomyces linear plasmid pFP12.</title>
        <authorList>
            <person name="Chen Z."/>
            <person name="Fang P."/>
            <person name="Qin Z."/>
        </authorList>
    </citation>
    <scope>NUCLEOTIDE SEQUENCE</scope>
    <source>
        <strain evidence="2">F11</strain>
        <plasmid evidence="2">pFP12</plasmid>
    </source>
</reference>
<sequence>MTTSAPHGIPEDDDQEHGERVAEYESVHVRERLVKRTCGWCGAELKYSGRGRPPRFCDDNHRKRWHEREKAKAELGDAPAPEPVREVIERTETVVRTVVRKGPTVLQPVPARPAQQQMNLRFPETFEDWHTMLALLQVDASKLRDHPRARELREVLAQLVTDDFPGTVDVAASAPRTTADWYGALRQLLTDVRTDRFTEAQREDLARVFGIAVEHLLAGPGGPEPVGEEASGLPRAERRRREREARKKRR</sequence>
<geneLocation type="plasmid" evidence="2">
    <name>pFP12</name>
</geneLocation>
<evidence type="ECO:0000256" key="1">
    <source>
        <dbReference type="SAM" id="MobiDB-lite"/>
    </source>
</evidence>
<keyword evidence="2" id="KW-0614">Plasmid</keyword>
<feature type="compositionally biased region" description="Basic residues" evidence="1">
    <location>
        <begin position="237"/>
        <end position="250"/>
    </location>
</feature>
<feature type="region of interest" description="Disordered" evidence="1">
    <location>
        <begin position="1"/>
        <end position="20"/>
    </location>
</feature>
<accession>V9QG76</accession>
<dbReference type="AlphaFoldDB" id="V9QG76"/>
<organism evidence="2">
    <name type="scientific">Streptomyces sp. F11</name>
    <dbReference type="NCBI Taxonomy" id="319318"/>
    <lineage>
        <taxon>Bacteria</taxon>
        <taxon>Bacillati</taxon>
        <taxon>Actinomycetota</taxon>
        <taxon>Actinomycetes</taxon>
        <taxon>Kitasatosporales</taxon>
        <taxon>Streptomycetaceae</taxon>
        <taxon>Streptomyces</taxon>
    </lineage>
</organism>
<proteinExistence type="predicted"/>
<evidence type="ECO:0000313" key="2">
    <source>
        <dbReference type="EMBL" id="AHC28162.1"/>
    </source>
</evidence>
<feature type="region of interest" description="Disordered" evidence="1">
    <location>
        <begin position="218"/>
        <end position="250"/>
    </location>
</feature>